<evidence type="ECO:0000256" key="1">
    <source>
        <dbReference type="SAM" id="MobiDB-lite"/>
    </source>
</evidence>
<organism evidence="2 3">
    <name type="scientific">Octopus vulgaris</name>
    <name type="common">Common octopus</name>
    <dbReference type="NCBI Taxonomy" id="6645"/>
    <lineage>
        <taxon>Eukaryota</taxon>
        <taxon>Metazoa</taxon>
        <taxon>Spiralia</taxon>
        <taxon>Lophotrochozoa</taxon>
        <taxon>Mollusca</taxon>
        <taxon>Cephalopoda</taxon>
        <taxon>Coleoidea</taxon>
        <taxon>Octopodiformes</taxon>
        <taxon>Octopoda</taxon>
        <taxon>Incirrata</taxon>
        <taxon>Octopodidae</taxon>
        <taxon>Octopus</taxon>
    </lineage>
</organism>
<feature type="compositionally biased region" description="Basic and acidic residues" evidence="1">
    <location>
        <begin position="17"/>
        <end position="32"/>
    </location>
</feature>
<sequence>MEVTFPPPHTLDLKNATSDHNEEDKCEDKGDDYTPDKIENLQLFTQEGLNDLVNDLNLAKDTAELLGSRLKMNKNCYCEPSLGIITGNACCYHSLLRMNVLL</sequence>
<reference evidence="2" key="1">
    <citation type="submission" date="2023-08" db="EMBL/GenBank/DDBJ databases">
        <authorList>
            <person name="Alioto T."/>
            <person name="Alioto T."/>
            <person name="Gomez Garrido J."/>
        </authorList>
    </citation>
    <scope>NUCLEOTIDE SEQUENCE</scope>
</reference>
<evidence type="ECO:0000313" key="2">
    <source>
        <dbReference type="EMBL" id="CAI9734332.1"/>
    </source>
</evidence>
<proteinExistence type="predicted"/>
<dbReference type="AlphaFoldDB" id="A0AA36FE70"/>
<dbReference type="EMBL" id="OX597829">
    <property type="protein sequence ID" value="CAI9734332.1"/>
    <property type="molecule type" value="Genomic_DNA"/>
</dbReference>
<accession>A0AA36FE70</accession>
<feature type="region of interest" description="Disordered" evidence="1">
    <location>
        <begin position="1"/>
        <end position="32"/>
    </location>
</feature>
<name>A0AA36FE70_OCTVU</name>
<gene>
    <name evidence="2" type="ORF">OCTVUL_1B023761</name>
</gene>
<protein>
    <submittedName>
        <fullName evidence="2">Uncharacterized protein</fullName>
    </submittedName>
</protein>
<evidence type="ECO:0000313" key="3">
    <source>
        <dbReference type="Proteomes" id="UP001162480"/>
    </source>
</evidence>
<keyword evidence="3" id="KW-1185">Reference proteome</keyword>
<dbReference type="Proteomes" id="UP001162480">
    <property type="component" value="Chromosome 16"/>
</dbReference>